<evidence type="ECO:0000256" key="1">
    <source>
        <dbReference type="SAM" id="MobiDB-lite"/>
    </source>
</evidence>
<keyword evidence="4" id="KW-1185">Reference proteome</keyword>
<accession>A0A6M4ITT5</accession>
<dbReference type="PROSITE" id="PS51819">
    <property type="entry name" value="VOC"/>
    <property type="match status" value="1"/>
</dbReference>
<dbReference type="CDD" id="cd06587">
    <property type="entry name" value="VOC"/>
    <property type="match status" value="1"/>
</dbReference>
<feature type="domain" description="VOC" evidence="2">
    <location>
        <begin position="59"/>
        <end position="186"/>
    </location>
</feature>
<sequence length="194" mass="21190">MPVADNDGKGFESFHVKDPDGFDVQLCNDAHRKTRASQPATATHSVPAPFEHTNWQTVWLDHISFEVTNYKETTAFYAALLGWKPTGDEASQNEVEIGDLGNIIIRGGNPLAPNATTPAVRRATMGHVSFGIAPWDTDPIKAELTKRGLTSRDDTGGKGDIHDPAAKYKSYHTTTPDGYDLQISNATKANRTVR</sequence>
<evidence type="ECO:0000313" key="3">
    <source>
        <dbReference type="EMBL" id="QJR37149.1"/>
    </source>
</evidence>
<dbReference type="SUPFAM" id="SSF54593">
    <property type="entry name" value="Glyoxalase/Bleomycin resistance protein/Dihydroxybiphenyl dioxygenase"/>
    <property type="match status" value="1"/>
</dbReference>
<proteinExistence type="predicted"/>
<dbReference type="InterPro" id="IPR029068">
    <property type="entry name" value="Glyas_Bleomycin-R_OHBP_Dase"/>
</dbReference>
<dbReference type="KEGG" id="ggr:HKW67_17305"/>
<feature type="region of interest" description="Disordered" evidence="1">
    <location>
        <begin position="148"/>
        <end position="174"/>
    </location>
</feature>
<dbReference type="EMBL" id="CP053085">
    <property type="protein sequence ID" value="QJR37149.1"/>
    <property type="molecule type" value="Genomic_DNA"/>
</dbReference>
<dbReference type="Gene3D" id="3.10.180.10">
    <property type="entry name" value="2,3-Dihydroxybiphenyl 1,2-Dioxygenase, domain 1"/>
    <property type="match status" value="1"/>
</dbReference>
<dbReference type="RefSeq" id="WP_171226582.1">
    <property type="nucleotide sequence ID" value="NZ_CP053085.1"/>
</dbReference>
<protein>
    <submittedName>
        <fullName evidence="3">VOC family protein</fullName>
    </submittedName>
</protein>
<dbReference type="Proteomes" id="UP000500938">
    <property type="component" value="Chromosome"/>
</dbReference>
<name>A0A6M4ITT5_9BACT</name>
<organism evidence="3 4">
    <name type="scientific">Gemmatimonas groenlandica</name>
    <dbReference type="NCBI Taxonomy" id="2732249"/>
    <lineage>
        <taxon>Bacteria</taxon>
        <taxon>Pseudomonadati</taxon>
        <taxon>Gemmatimonadota</taxon>
        <taxon>Gemmatimonadia</taxon>
        <taxon>Gemmatimonadales</taxon>
        <taxon>Gemmatimonadaceae</taxon>
        <taxon>Gemmatimonas</taxon>
    </lineage>
</organism>
<dbReference type="InterPro" id="IPR037523">
    <property type="entry name" value="VOC_core"/>
</dbReference>
<feature type="compositionally biased region" description="Basic and acidic residues" evidence="1">
    <location>
        <begin position="148"/>
        <end position="166"/>
    </location>
</feature>
<gene>
    <name evidence="3" type="ORF">HKW67_17305</name>
</gene>
<reference evidence="3 4" key="1">
    <citation type="submission" date="2020-05" db="EMBL/GenBank/DDBJ databases">
        <title>Complete genome sequence of Gemmatimonas greenlandica TET16.</title>
        <authorList>
            <person name="Zeng Y."/>
        </authorList>
    </citation>
    <scope>NUCLEOTIDE SEQUENCE [LARGE SCALE GENOMIC DNA]</scope>
    <source>
        <strain evidence="3 4">TET16</strain>
    </source>
</reference>
<dbReference type="AlphaFoldDB" id="A0A6M4ITT5"/>
<evidence type="ECO:0000313" key="4">
    <source>
        <dbReference type="Proteomes" id="UP000500938"/>
    </source>
</evidence>
<evidence type="ECO:0000259" key="2">
    <source>
        <dbReference type="PROSITE" id="PS51819"/>
    </source>
</evidence>